<evidence type="ECO:0000256" key="1">
    <source>
        <dbReference type="SAM" id="Phobius"/>
    </source>
</evidence>
<name>A0ABT2YWU9_9RHOB</name>
<keyword evidence="1" id="KW-0812">Transmembrane</keyword>
<proteinExistence type="predicted"/>
<gene>
    <name evidence="2" type="ORF">OE647_01170</name>
</gene>
<accession>A0ABT2YWU9</accession>
<feature type="transmembrane region" description="Helical" evidence="1">
    <location>
        <begin position="12"/>
        <end position="33"/>
    </location>
</feature>
<comment type="caution">
    <text evidence="2">The sequence shown here is derived from an EMBL/GenBank/DDBJ whole genome shotgun (WGS) entry which is preliminary data.</text>
</comment>
<organism evidence="2 3">
    <name type="scientific">Albidovulum sediminicola</name>
    <dbReference type="NCBI Taxonomy" id="2984331"/>
    <lineage>
        <taxon>Bacteria</taxon>
        <taxon>Pseudomonadati</taxon>
        <taxon>Pseudomonadota</taxon>
        <taxon>Alphaproteobacteria</taxon>
        <taxon>Rhodobacterales</taxon>
        <taxon>Paracoccaceae</taxon>
        <taxon>Albidovulum</taxon>
    </lineage>
</organism>
<keyword evidence="1" id="KW-0472">Membrane</keyword>
<evidence type="ECO:0000313" key="3">
    <source>
        <dbReference type="Proteomes" id="UP001652503"/>
    </source>
</evidence>
<protein>
    <recommendedName>
        <fullName evidence="4">Lipopolysaccharide export system protein LptC</fullName>
    </recommendedName>
</protein>
<reference evidence="2 3" key="1">
    <citation type="submission" date="2022-10" db="EMBL/GenBank/DDBJ databases">
        <title>Defluviimonas sp. nov., isolated from ocean surface water.</title>
        <authorList>
            <person name="He W."/>
            <person name="Wang L."/>
            <person name="Zhang D.-F."/>
        </authorList>
    </citation>
    <scope>NUCLEOTIDE SEQUENCE [LARGE SCALE GENOMIC DNA]</scope>
    <source>
        <strain evidence="2 3">WL0075</strain>
    </source>
</reference>
<sequence>MTASGDIRSRLVYGLKIALPLLALVILSTLFLVSRRTDTEGAIPYADVDVDALAREQRLTAPEYSGLTDDGTEFLVRAGAARPLARGGGQAEDITAELVTDAGLTLGMRAAQGRMDPGAGVFTLAGDVLLETSTGYRIETQGLKASTVRTEVVSDGAIHATAPFGVLDAGAMALTSATETPDGYVLVFNQGVKLVYNPEN</sequence>
<dbReference type="Proteomes" id="UP001652503">
    <property type="component" value="Unassembled WGS sequence"/>
</dbReference>
<keyword evidence="1" id="KW-1133">Transmembrane helix</keyword>
<keyword evidence="3" id="KW-1185">Reference proteome</keyword>
<dbReference type="EMBL" id="JAOWLA010000001">
    <property type="protein sequence ID" value="MCV2863344.1"/>
    <property type="molecule type" value="Genomic_DNA"/>
</dbReference>
<dbReference type="RefSeq" id="WP_263719752.1">
    <property type="nucleotide sequence ID" value="NZ_JAOWLA010000001.1"/>
</dbReference>
<evidence type="ECO:0000313" key="2">
    <source>
        <dbReference type="EMBL" id="MCV2863344.1"/>
    </source>
</evidence>
<evidence type="ECO:0008006" key="4">
    <source>
        <dbReference type="Google" id="ProtNLM"/>
    </source>
</evidence>